<dbReference type="InterPro" id="IPR045385">
    <property type="entry name" value="DUF6526"/>
</dbReference>
<keyword evidence="3" id="KW-1185">Reference proteome</keyword>
<dbReference type="Proteomes" id="UP000255326">
    <property type="component" value="Unassembled WGS sequence"/>
</dbReference>
<dbReference type="Pfam" id="PF20136">
    <property type="entry name" value="DUF6526"/>
    <property type="match status" value="1"/>
</dbReference>
<keyword evidence="1" id="KW-1133">Transmembrane helix</keyword>
<keyword evidence="1" id="KW-0812">Transmembrane</keyword>
<evidence type="ECO:0000313" key="2">
    <source>
        <dbReference type="EMBL" id="RDI38009.1"/>
    </source>
</evidence>
<proteinExistence type="predicted"/>
<gene>
    <name evidence="2" type="ORF">DFR59_11921</name>
</gene>
<dbReference type="AlphaFoldDB" id="A0A370G5B2"/>
<feature type="transmembrane region" description="Helical" evidence="1">
    <location>
        <begin position="43"/>
        <end position="63"/>
    </location>
</feature>
<dbReference type="OrthoDB" id="765463at2"/>
<accession>A0A370G5B2</accession>
<feature type="transmembrane region" description="Helical" evidence="1">
    <location>
        <begin position="12"/>
        <end position="37"/>
    </location>
</feature>
<comment type="caution">
    <text evidence="2">The sequence shown here is derived from an EMBL/GenBank/DDBJ whole genome shotgun (WGS) entry which is preliminary data.</text>
</comment>
<reference evidence="2 3" key="1">
    <citation type="submission" date="2018-07" db="EMBL/GenBank/DDBJ databases">
        <title>Genomic Encyclopedia of Type Strains, Phase IV (KMG-IV): sequencing the most valuable type-strain genomes for metagenomic binning, comparative biology and taxonomic classification.</title>
        <authorList>
            <person name="Goeker M."/>
        </authorList>
    </citation>
    <scope>NUCLEOTIDE SEQUENCE [LARGE SCALE GENOMIC DNA]</scope>
    <source>
        <strain evidence="2 3">DSM 25281</strain>
    </source>
</reference>
<dbReference type="RefSeq" id="WP_114747020.1">
    <property type="nucleotide sequence ID" value="NZ_QQAY01000019.1"/>
</dbReference>
<sequence>MKQQNYENHSKLDPMFHLGIALLTLATLVLSILFYVTHVGEETLLSFVILFGAIIFLLVMIRLRTYPLQVQDRVIRVEENFRYYRLTGKALDPKLSMKQIIALRFAPDEELPGLVERTLAENLEPKEIKQAVQNWRADHYRV</sequence>
<evidence type="ECO:0000256" key="1">
    <source>
        <dbReference type="SAM" id="Phobius"/>
    </source>
</evidence>
<name>A0A370G5B2_9BACI</name>
<organism evidence="2 3">
    <name type="scientific">Falsibacillus pallidus</name>
    <dbReference type="NCBI Taxonomy" id="493781"/>
    <lineage>
        <taxon>Bacteria</taxon>
        <taxon>Bacillati</taxon>
        <taxon>Bacillota</taxon>
        <taxon>Bacilli</taxon>
        <taxon>Bacillales</taxon>
        <taxon>Bacillaceae</taxon>
        <taxon>Falsibacillus</taxon>
    </lineage>
</organism>
<keyword evidence="1" id="KW-0472">Membrane</keyword>
<dbReference type="EMBL" id="QQAY01000019">
    <property type="protein sequence ID" value="RDI38009.1"/>
    <property type="molecule type" value="Genomic_DNA"/>
</dbReference>
<evidence type="ECO:0000313" key="3">
    <source>
        <dbReference type="Proteomes" id="UP000255326"/>
    </source>
</evidence>
<protein>
    <submittedName>
        <fullName evidence="2">Uncharacterized protein</fullName>
    </submittedName>
</protein>